<feature type="region of interest" description="Disordered" evidence="1">
    <location>
        <begin position="177"/>
        <end position="197"/>
    </location>
</feature>
<keyword evidence="2" id="KW-0812">Transmembrane</keyword>
<proteinExistence type="predicted"/>
<dbReference type="RefSeq" id="WP_092317462.1">
    <property type="nucleotide sequence ID" value="NZ_FOKY01000001.1"/>
</dbReference>
<keyword evidence="2" id="KW-0472">Membrane</keyword>
<evidence type="ECO:0000256" key="1">
    <source>
        <dbReference type="SAM" id="MobiDB-lite"/>
    </source>
</evidence>
<keyword evidence="2" id="KW-1133">Transmembrane helix</keyword>
<feature type="compositionally biased region" description="Basic and acidic residues" evidence="1">
    <location>
        <begin position="23"/>
        <end position="43"/>
    </location>
</feature>
<dbReference type="InterPro" id="IPR036680">
    <property type="entry name" value="SPOR-like_sf"/>
</dbReference>
<dbReference type="PROSITE" id="PS51724">
    <property type="entry name" value="SPOR"/>
    <property type="match status" value="1"/>
</dbReference>
<accession>A0A1I1D8F5</accession>
<feature type="transmembrane region" description="Helical" evidence="2">
    <location>
        <begin position="107"/>
        <end position="128"/>
    </location>
</feature>
<organism evidence="4 5">
    <name type="scientific">Brevinema andersonii</name>
    <dbReference type="NCBI Taxonomy" id="34097"/>
    <lineage>
        <taxon>Bacteria</taxon>
        <taxon>Pseudomonadati</taxon>
        <taxon>Spirochaetota</taxon>
        <taxon>Spirochaetia</taxon>
        <taxon>Brevinematales</taxon>
        <taxon>Brevinemataceae</taxon>
        <taxon>Brevinema</taxon>
    </lineage>
</organism>
<reference evidence="5" key="1">
    <citation type="submission" date="2016-10" db="EMBL/GenBank/DDBJ databases">
        <authorList>
            <person name="Varghese N."/>
            <person name="Submissions S."/>
        </authorList>
    </citation>
    <scope>NUCLEOTIDE SEQUENCE [LARGE SCALE GENOMIC DNA]</scope>
    <source>
        <strain evidence="5">ATCC 43811</strain>
    </source>
</reference>
<dbReference type="InterPro" id="IPR007730">
    <property type="entry name" value="SPOR-like_dom"/>
</dbReference>
<name>A0A1I1D8F5_BREAD</name>
<dbReference type="PANTHER" id="PTHR38687">
    <property type="entry name" value="CELL DIVISION PROTEIN DEDD-RELATED"/>
    <property type="match status" value="1"/>
</dbReference>
<feature type="region of interest" description="Disordered" evidence="1">
    <location>
        <begin position="1"/>
        <end position="52"/>
    </location>
</feature>
<dbReference type="GO" id="GO:0032506">
    <property type="term" value="P:cytokinetic process"/>
    <property type="evidence" value="ECO:0007669"/>
    <property type="project" value="TreeGrafter"/>
</dbReference>
<dbReference type="PANTHER" id="PTHR38687:SF1">
    <property type="entry name" value="CELL DIVISION PROTEIN DEDD"/>
    <property type="match status" value="1"/>
</dbReference>
<dbReference type="InterPro" id="IPR052521">
    <property type="entry name" value="Cell_div_SPOR-domain"/>
</dbReference>
<dbReference type="Proteomes" id="UP000240042">
    <property type="component" value="Unassembled WGS sequence"/>
</dbReference>
<feature type="region of interest" description="Disordered" evidence="1">
    <location>
        <begin position="67"/>
        <end position="91"/>
    </location>
</feature>
<dbReference type="AlphaFoldDB" id="A0A1I1D8F5"/>
<evidence type="ECO:0000313" key="5">
    <source>
        <dbReference type="Proteomes" id="UP000240042"/>
    </source>
</evidence>
<dbReference type="GO" id="GO:0042834">
    <property type="term" value="F:peptidoglycan binding"/>
    <property type="evidence" value="ECO:0007669"/>
    <property type="project" value="InterPro"/>
</dbReference>
<dbReference type="Gene3D" id="3.30.70.1070">
    <property type="entry name" value="Sporulation related repeat"/>
    <property type="match status" value="1"/>
</dbReference>
<evidence type="ECO:0000256" key="2">
    <source>
        <dbReference type="SAM" id="Phobius"/>
    </source>
</evidence>
<gene>
    <name evidence="4" type="ORF">SAMN02745150_00240</name>
</gene>
<evidence type="ECO:0000259" key="3">
    <source>
        <dbReference type="PROSITE" id="PS51724"/>
    </source>
</evidence>
<feature type="domain" description="SPOR" evidence="3">
    <location>
        <begin position="204"/>
        <end position="284"/>
    </location>
</feature>
<keyword evidence="5" id="KW-1185">Reference proteome</keyword>
<sequence length="285" mass="31662">MARVKFLDVLEETRTRPTQRQSFDGRDSEPFSGERQDRFESPRDSGAYGDRFESEYRIPRRETVAERYAREPRPAYDTGYSGRKDFSARPQASAPKAPLLLNDENRMLWTGALFIFFGGMLFLTGYWLGKAVTSKVKSEGLASLSEARDFRREELGNAYTVKDLPSISPPKAVTVDIPQPAPKPASQAAKKITPKPVPAAPKKPAVVSEFVVQVSAHTSIEAARLVEDKLVSAGYSAYTSESLVGSNRYFRVRIRGFNNKNDAEKVLASVKTLGLGTDGYVLRLD</sequence>
<dbReference type="Pfam" id="PF05036">
    <property type="entry name" value="SPOR"/>
    <property type="match status" value="1"/>
</dbReference>
<protein>
    <submittedName>
        <fullName evidence="4">Sporulation related domain-containing protein</fullName>
    </submittedName>
</protein>
<dbReference type="GO" id="GO:0030428">
    <property type="term" value="C:cell septum"/>
    <property type="evidence" value="ECO:0007669"/>
    <property type="project" value="TreeGrafter"/>
</dbReference>
<dbReference type="SUPFAM" id="SSF110997">
    <property type="entry name" value="Sporulation related repeat"/>
    <property type="match status" value="1"/>
</dbReference>
<dbReference type="STRING" id="34097.SAMN02745150_00240"/>
<dbReference type="GO" id="GO:0032153">
    <property type="term" value="C:cell division site"/>
    <property type="evidence" value="ECO:0007669"/>
    <property type="project" value="TreeGrafter"/>
</dbReference>
<feature type="compositionally biased region" description="Basic and acidic residues" evidence="1">
    <location>
        <begin position="1"/>
        <end position="15"/>
    </location>
</feature>
<evidence type="ECO:0000313" key="4">
    <source>
        <dbReference type="EMBL" id="SFB69090.1"/>
    </source>
</evidence>
<dbReference type="EMBL" id="FOKY01000001">
    <property type="protein sequence ID" value="SFB69090.1"/>
    <property type="molecule type" value="Genomic_DNA"/>
</dbReference>